<comment type="caution">
    <text evidence="1">The sequence shown here is derived from an EMBL/GenBank/DDBJ whole genome shotgun (WGS) entry which is preliminary data.</text>
</comment>
<keyword evidence="2" id="KW-1185">Reference proteome</keyword>
<gene>
    <name evidence="1" type="ORF">GJ700_02690</name>
</gene>
<accession>A0A7X2IIF3</accession>
<evidence type="ECO:0000313" key="1">
    <source>
        <dbReference type="EMBL" id="MRV70626.1"/>
    </source>
</evidence>
<reference evidence="1 2" key="1">
    <citation type="submission" date="2019-11" db="EMBL/GenBank/DDBJ databases">
        <title>Novel species isolated from a subtropical stream in China.</title>
        <authorList>
            <person name="Lu H."/>
        </authorList>
    </citation>
    <scope>NUCLEOTIDE SEQUENCE [LARGE SCALE GENOMIC DNA]</scope>
    <source>
        <strain evidence="1 2">FT92W</strain>
    </source>
</reference>
<sequence length="108" mass="11117">MSGSNGGGGGGGGFEDYVDCSRLMISTQLSSPKPDVVAKLKASDELQVALDNQPGIKVVVALFNGQIAGGLASPETSRLRSCIEQGTNYNATVLDVTGGQVRVRVHPV</sequence>
<name>A0A7X2IIF3_9BURK</name>
<organism evidence="1 2">
    <name type="scientific">Pseudoduganella rivuli</name>
    <dbReference type="NCBI Taxonomy" id="2666085"/>
    <lineage>
        <taxon>Bacteria</taxon>
        <taxon>Pseudomonadati</taxon>
        <taxon>Pseudomonadota</taxon>
        <taxon>Betaproteobacteria</taxon>
        <taxon>Burkholderiales</taxon>
        <taxon>Oxalobacteraceae</taxon>
        <taxon>Telluria group</taxon>
        <taxon>Pseudoduganella</taxon>
    </lineage>
</organism>
<evidence type="ECO:0000313" key="2">
    <source>
        <dbReference type="Proteomes" id="UP000446768"/>
    </source>
</evidence>
<proteinExistence type="predicted"/>
<dbReference type="AlphaFoldDB" id="A0A7X2IIF3"/>
<dbReference type="Proteomes" id="UP000446768">
    <property type="component" value="Unassembled WGS sequence"/>
</dbReference>
<protein>
    <submittedName>
        <fullName evidence="1">Uncharacterized protein</fullName>
    </submittedName>
</protein>
<dbReference type="EMBL" id="WKJJ01000002">
    <property type="protein sequence ID" value="MRV70626.1"/>
    <property type="molecule type" value="Genomic_DNA"/>
</dbReference>